<evidence type="ECO:0000313" key="3">
    <source>
        <dbReference type="Proteomes" id="UP001165986"/>
    </source>
</evidence>
<keyword evidence="1" id="KW-0812">Transmembrane</keyword>
<feature type="transmembrane region" description="Helical" evidence="1">
    <location>
        <begin position="39"/>
        <end position="60"/>
    </location>
</feature>
<accession>A0AA40T2A4</accession>
<dbReference type="Proteomes" id="UP001165986">
    <property type="component" value="Unassembled WGS sequence"/>
</dbReference>
<evidence type="ECO:0000313" key="2">
    <source>
        <dbReference type="EMBL" id="MBD6619360.1"/>
    </source>
</evidence>
<proteinExistence type="predicted"/>
<dbReference type="AlphaFoldDB" id="A0AA40T2A4"/>
<protein>
    <submittedName>
        <fullName evidence="2">Uncharacterized protein</fullName>
    </submittedName>
</protein>
<comment type="caution">
    <text evidence="2">The sequence shown here is derived from an EMBL/GenBank/DDBJ whole genome shotgun (WGS) entry which is preliminary data.</text>
</comment>
<keyword evidence="3" id="KW-1185">Reference proteome</keyword>
<dbReference type="RefSeq" id="WP_191760560.1">
    <property type="nucleotide sequence ID" value="NZ_VJXY01000040.1"/>
</dbReference>
<reference evidence="2" key="1">
    <citation type="submission" date="2019-07" db="EMBL/GenBank/DDBJ databases">
        <title>Toxilogical consequences of a new and cryptic species of cyanobacteria (Komarekiella delphini-convector) recovered from the epidermis of a bottlenose dolphin and 1500 ft. in the air.</title>
        <authorList>
            <person name="Brown A.O."/>
            <person name="Dvorak P."/>
            <person name="Villanueva C.D."/>
            <person name="Foss A.J."/>
            <person name="Garvey A.D."/>
            <person name="Gibson Q.A."/>
            <person name="Johansen J.R."/>
            <person name="Casamatta D.A."/>
        </authorList>
    </citation>
    <scope>NUCLEOTIDE SEQUENCE</scope>
    <source>
        <strain evidence="2">SJRDD-AB1</strain>
    </source>
</reference>
<dbReference type="EMBL" id="VJXY01000040">
    <property type="protein sequence ID" value="MBD6619360.1"/>
    <property type="molecule type" value="Genomic_DNA"/>
</dbReference>
<keyword evidence="1" id="KW-0472">Membrane</keyword>
<keyword evidence="1" id="KW-1133">Transmembrane helix</keyword>
<sequence length="320" mass="36974">MDSSLKRNIAFAFIGALFSFILTLSSTASIAPSEQLHKIILPAIISIPPGLIAGLLFAFIQTYQETLIEYKQEVRGLTKILDKNEKHLEQIYDFLDAAKSSLNHYATVRGLLIASKTHRYLVESFIEKAVGHPCYIPRASEDDFYEILTLGIRASSRSWCAIHQGQISKLGFNPIDNEGEFYFSSLRNSDSHIDKKRIIILNKDEQKELINPDIMKAFWDKTGRDIPSYWISDDYFYNLTRLSRDIRVDDCSLHDDEVLLHYHRENKLIMLAFEDSRDPIWSAVKKLFQRLDTLENRKSSEFNHITQQQIDNLINQQNSP</sequence>
<evidence type="ECO:0000256" key="1">
    <source>
        <dbReference type="SAM" id="Phobius"/>
    </source>
</evidence>
<gene>
    <name evidence="2" type="ORF">FNW02_26910</name>
</gene>
<name>A0AA40T2A4_9NOST</name>
<organism evidence="2 3">
    <name type="scientific">Komarekiella delphini-convector SJRDD-AB1</name>
    <dbReference type="NCBI Taxonomy" id="2593771"/>
    <lineage>
        <taxon>Bacteria</taxon>
        <taxon>Bacillati</taxon>
        <taxon>Cyanobacteriota</taxon>
        <taxon>Cyanophyceae</taxon>
        <taxon>Nostocales</taxon>
        <taxon>Nostocaceae</taxon>
        <taxon>Komarekiella</taxon>
        <taxon>Komarekiella delphini-convector</taxon>
    </lineage>
</organism>